<dbReference type="AlphaFoldDB" id="A0A134B081"/>
<dbReference type="EMBL" id="LSDK01000140">
    <property type="protein sequence ID" value="KXB73337.1"/>
    <property type="molecule type" value="Genomic_DNA"/>
</dbReference>
<reference evidence="4" key="1">
    <citation type="submission" date="2016-01" db="EMBL/GenBank/DDBJ databases">
        <authorList>
            <person name="Mitreva M."/>
            <person name="Pepin K.H."/>
            <person name="Mihindukulasuriya K.A."/>
            <person name="Fulton R."/>
            <person name="Fronick C."/>
            <person name="O'Laughlin M."/>
            <person name="Miner T."/>
            <person name="Herter B."/>
            <person name="Rosa B.A."/>
            <person name="Cordes M."/>
            <person name="Tomlinson C."/>
            <person name="Wollam A."/>
            <person name="Palsikar V.B."/>
            <person name="Mardis E.R."/>
            <person name="Wilson R.K."/>
        </authorList>
    </citation>
    <scope>NUCLEOTIDE SEQUENCE [LARGE SCALE GENOMIC DNA]</scope>
    <source>
        <strain evidence="4">KA00683</strain>
    </source>
</reference>
<feature type="compositionally biased region" description="Polar residues" evidence="2">
    <location>
        <begin position="27"/>
        <end position="37"/>
    </location>
</feature>
<protein>
    <recommendedName>
        <fullName evidence="5">DUF349 domain-containing protein</fullName>
    </recommendedName>
</protein>
<dbReference type="PATRIC" id="fig|322095.3.peg.2049"/>
<gene>
    <name evidence="3" type="ORF">HMPREF3185_02079</name>
</gene>
<evidence type="ECO:0000256" key="1">
    <source>
        <dbReference type="SAM" id="Coils"/>
    </source>
</evidence>
<keyword evidence="4" id="KW-1185">Reference proteome</keyword>
<dbReference type="STRING" id="322095.HMPREF3185_02079"/>
<keyword evidence="1" id="KW-0175">Coiled coil</keyword>
<sequence length="600" mass="70197">MTMELQTPDQAQLDHTAPAAQDAATPLDQTPSYQSMSPQELVDHLAVLLQQEELPERKLVENIRGQFIRRRERLDPNDKEQRESFEVQELRLEGLLSTFREHDKKRQEALEQLYAENKVKKEALLQRFEDLFKSNEEGAEFGSLYSTFTAIRDEWNALGQLDPKDATVLNRRFYELRDQFYDLKAINDDLRQIDFKKNLEAKQAILAELRQLDSVKDTIAAYRRLQELTAQWHELGPVSKEHRQEINSEFKQLATAQHKRHQEFHDQRKATEEENLQAKERLCLQVEELLSSAPLSSHSAFNKAVEQIKAMQEEWRKIGRAPRKDNESIYQRFRAGIDAFFRRRNDFFKANHEHTEEILQKKRALIERAAALKDSTAWEETTNALKALQKEWQELGAVSPKYSQKIWEEFRASFDYFFDRKKKEAPRRDKAYSEARKSLAVKREIIKELTAINEGEVPENLRDLLNSYNERWKQAGFVPNKDREAINAAYRELLDALHGKLRRHREERRLSGYSASLSNLEGKGTTLQSEHSRMQRHLDRLRSELQTYESNLTRLNISSKSGSSLLSEIERKRDALVADIHLTEQKIALLVEKEKAGEEA</sequence>
<proteinExistence type="predicted"/>
<dbReference type="RefSeq" id="WP_231724956.1">
    <property type="nucleotide sequence ID" value="NZ_KQ960466.1"/>
</dbReference>
<feature type="compositionally biased region" description="Polar residues" evidence="2">
    <location>
        <begin position="1"/>
        <end position="10"/>
    </location>
</feature>
<dbReference type="Pfam" id="PF03993">
    <property type="entry name" value="DUF349"/>
    <property type="match status" value="5"/>
</dbReference>
<evidence type="ECO:0000313" key="4">
    <source>
        <dbReference type="Proteomes" id="UP000070224"/>
    </source>
</evidence>
<name>A0A134B081_9PORP</name>
<dbReference type="Proteomes" id="UP000070224">
    <property type="component" value="Unassembled WGS sequence"/>
</dbReference>
<accession>A0A134B081</accession>
<evidence type="ECO:0008006" key="5">
    <source>
        <dbReference type="Google" id="ProtNLM"/>
    </source>
</evidence>
<comment type="caution">
    <text evidence="3">The sequence shown here is derived from an EMBL/GenBank/DDBJ whole genome shotgun (WGS) entry which is preliminary data.</text>
</comment>
<dbReference type="InterPro" id="IPR007139">
    <property type="entry name" value="DUF349"/>
</dbReference>
<evidence type="ECO:0000313" key="3">
    <source>
        <dbReference type="EMBL" id="KXB73337.1"/>
    </source>
</evidence>
<feature type="region of interest" description="Disordered" evidence="2">
    <location>
        <begin position="1"/>
        <end position="37"/>
    </location>
</feature>
<evidence type="ECO:0000256" key="2">
    <source>
        <dbReference type="SAM" id="MobiDB-lite"/>
    </source>
</evidence>
<organism evidence="3 4">
    <name type="scientific">Porphyromonas somerae</name>
    <dbReference type="NCBI Taxonomy" id="322095"/>
    <lineage>
        <taxon>Bacteria</taxon>
        <taxon>Pseudomonadati</taxon>
        <taxon>Bacteroidota</taxon>
        <taxon>Bacteroidia</taxon>
        <taxon>Bacteroidales</taxon>
        <taxon>Porphyromonadaceae</taxon>
        <taxon>Porphyromonas</taxon>
    </lineage>
</organism>
<feature type="coiled-coil region" evidence="1">
    <location>
        <begin position="531"/>
        <end position="586"/>
    </location>
</feature>